<dbReference type="EMBL" id="JAPDDT010000022">
    <property type="protein sequence ID" value="MCW1926187.1"/>
    <property type="molecule type" value="Genomic_DNA"/>
</dbReference>
<gene>
    <name evidence="3" type="ORF">OKA05_26755</name>
</gene>
<proteinExistence type="inferred from homology"/>
<dbReference type="InterPro" id="IPR000614">
    <property type="entry name" value="FRMsr_CS"/>
</dbReference>
<dbReference type="RefSeq" id="WP_264490294.1">
    <property type="nucleotide sequence ID" value="NZ_JAPDDT010000022.1"/>
</dbReference>
<dbReference type="InterPro" id="IPR029016">
    <property type="entry name" value="GAF-like_dom_sf"/>
</dbReference>
<comment type="caution">
    <text evidence="3">The sequence shown here is derived from an EMBL/GenBank/DDBJ whole genome shotgun (WGS) entry which is preliminary data.</text>
</comment>
<dbReference type="Proteomes" id="UP001320876">
    <property type="component" value="Unassembled WGS sequence"/>
</dbReference>
<feature type="domain" description="GAF" evidence="2">
    <location>
        <begin position="58"/>
        <end position="149"/>
    </location>
</feature>
<dbReference type="SUPFAM" id="SSF55781">
    <property type="entry name" value="GAF domain-like"/>
    <property type="match status" value="1"/>
</dbReference>
<dbReference type="Gene3D" id="3.30.450.40">
    <property type="match status" value="1"/>
</dbReference>
<evidence type="ECO:0000313" key="4">
    <source>
        <dbReference type="Proteomes" id="UP001320876"/>
    </source>
</evidence>
<evidence type="ECO:0000259" key="2">
    <source>
        <dbReference type="Pfam" id="PF13185"/>
    </source>
</evidence>
<protein>
    <submittedName>
        <fullName evidence="3">GAF domain-containing protein</fullName>
    </submittedName>
</protein>
<dbReference type="PANTHER" id="PTHR21021:SF15">
    <property type="entry name" value="FREE METHIONINE-R-SULFOXIDE REDUCTASE"/>
    <property type="match status" value="1"/>
</dbReference>
<dbReference type="Pfam" id="PF13185">
    <property type="entry name" value="GAF_2"/>
    <property type="match status" value="1"/>
</dbReference>
<keyword evidence="4" id="KW-1185">Reference proteome</keyword>
<evidence type="ECO:0000313" key="3">
    <source>
        <dbReference type="EMBL" id="MCW1926187.1"/>
    </source>
</evidence>
<sequence length="177" mass="19284">MIPTADEKKSYYAAARERLHALWAGEPDMIARMALAACVLHEAMPHAFWTGFYRVVGGQLVIGPYQGTPGCSRIGWGKGVCGAAWASGETQVVPDVHEFPGHIACDSRAESEIVVPVKDARGTVIAVFDVDSAEKSAFDEVDRVELEAIFAGWGGSEEITNHQSLNHQSKCLRRDDR</sequence>
<dbReference type="PROSITE" id="PS01320">
    <property type="entry name" value="UPF0067"/>
    <property type="match status" value="1"/>
</dbReference>
<reference evidence="3 4" key="1">
    <citation type="submission" date="2022-10" db="EMBL/GenBank/DDBJ databases">
        <title>Luteolibacter arcticus strain CCTCC AB 2014275, whole genome shotgun sequencing project.</title>
        <authorList>
            <person name="Zhao G."/>
            <person name="Shen L."/>
        </authorList>
    </citation>
    <scope>NUCLEOTIDE SEQUENCE [LARGE SCALE GENOMIC DNA]</scope>
    <source>
        <strain evidence="3 4">CCTCC AB 2014275</strain>
    </source>
</reference>
<accession>A0ABT3GRN4</accession>
<evidence type="ECO:0000256" key="1">
    <source>
        <dbReference type="ARBA" id="ARBA00038454"/>
    </source>
</evidence>
<dbReference type="InterPro" id="IPR051330">
    <property type="entry name" value="Phosphatase_reg/MetRdx"/>
</dbReference>
<comment type="similarity">
    <text evidence="1">Belongs to the free Met sulfoxide reductase family.</text>
</comment>
<dbReference type="InterPro" id="IPR003018">
    <property type="entry name" value="GAF"/>
</dbReference>
<dbReference type="PANTHER" id="PTHR21021">
    <property type="entry name" value="GAF/PUTATIVE CYTOSKELETAL PROTEIN"/>
    <property type="match status" value="1"/>
</dbReference>
<organism evidence="3 4">
    <name type="scientific">Luteolibacter arcticus</name>
    <dbReference type="NCBI Taxonomy" id="1581411"/>
    <lineage>
        <taxon>Bacteria</taxon>
        <taxon>Pseudomonadati</taxon>
        <taxon>Verrucomicrobiota</taxon>
        <taxon>Verrucomicrobiia</taxon>
        <taxon>Verrucomicrobiales</taxon>
        <taxon>Verrucomicrobiaceae</taxon>
        <taxon>Luteolibacter</taxon>
    </lineage>
</organism>
<name>A0ABT3GRN4_9BACT</name>